<dbReference type="Pfam" id="PF12348">
    <property type="entry name" value="CLASP_N"/>
    <property type="match status" value="1"/>
</dbReference>
<dbReference type="InterPro" id="IPR011989">
    <property type="entry name" value="ARM-like"/>
</dbReference>
<dbReference type="GO" id="GO:0005929">
    <property type="term" value="C:cilium"/>
    <property type="evidence" value="ECO:0007669"/>
    <property type="project" value="TreeGrafter"/>
</dbReference>
<evidence type="ECO:0000313" key="3">
    <source>
        <dbReference type="EMBL" id="GLD62046.1"/>
    </source>
</evidence>
<reference evidence="3" key="1">
    <citation type="submission" date="2022-08" db="EMBL/GenBank/DDBJ databases">
        <title>Genome sequencing of akame (Lates japonicus).</title>
        <authorList>
            <person name="Hashiguchi Y."/>
            <person name="Takahashi H."/>
        </authorList>
    </citation>
    <scope>NUCLEOTIDE SEQUENCE</scope>
    <source>
        <strain evidence="3">Kochi</strain>
    </source>
</reference>
<dbReference type="GO" id="GO:0008017">
    <property type="term" value="F:microtubule binding"/>
    <property type="evidence" value="ECO:0007669"/>
    <property type="project" value="TreeGrafter"/>
</dbReference>
<dbReference type="InterPro" id="IPR024395">
    <property type="entry name" value="CLASP_N_dom"/>
</dbReference>
<keyword evidence="4" id="KW-1185">Reference proteome</keyword>
<dbReference type="AlphaFoldDB" id="A0AAD3MYY0"/>
<dbReference type="PANTHER" id="PTHR21567">
    <property type="entry name" value="CLASP"/>
    <property type="match status" value="1"/>
</dbReference>
<evidence type="ECO:0000256" key="1">
    <source>
        <dbReference type="SAM" id="MobiDB-lite"/>
    </source>
</evidence>
<comment type="caution">
    <text evidence="3">The sequence shown here is derived from an EMBL/GenBank/DDBJ whole genome shotgun (WGS) entry which is preliminary data.</text>
</comment>
<gene>
    <name evidence="3" type="ORF">AKAME5_001380100</name>
</gene>
<dbReference type="GO" id="GO:0000226">
    <property type="term" value="P:microtubule cytoskeleton organization"/>
    <property type="evidence" value="ECO:0007669"/>
    <property type="project" value="TreeGrafter"/>
</dbReference>
<dbReference type="GO" id="GO:0005881">
    <property type="term" value="C:cytoplasmic microtubule"/>
    <property type="evidence" value="ECO:0007669"/>
    <property type="project" value="TreeGrafter"/>
</dbReference>
<feature type="domain" description="CLASP N-terminal" evidence="2">
    <location>
        <begin position="290"/>
        <end position="425"/>
    </location>
</feature>
<name>A0AAD3MYY0_LATJO</name>
<evidence type="ECO:0000259" key="2">
    <source>
        <dbReference type="Pfam" id="PF12348"/>
    </source>
</evidence>
<dbReference type="Gene3D" id="1.25.10.10">
    <property type="entry name" value="Leucine-rich Repeat Variant"/>
    <property type="match status" value="1"/>
</dbReference>
<dbReference type="PANTHER" id="PTHR21567:SF87">
    <property type="entry name" value="CRESCERIN-LIKE PROTEIN CHE-12"/>
    <property type="match status" value="1"/>
</dbReference>
<evidence type="ECO:0000313" key="4">
    <source>
        <dbReference type="Proteomes" id="UP001279410"/>
    </source>
</evidence>
<sequence length="466" mass="51304">MDSRKTFNTFLQQQKKNNFNNGIDPFERRRHQSRIVDVERAQRAERAAVLHSAERLYTSQQAQKNAVLERLRLSTQHGIIPTPHPPASPRWSPESSLERGRIRPIGNVSPMNLEEKNSGRTSSTNHLLDEEDPFFEKKLRLGSQMAVLACRLAKAKARNTSPSPDGSVSSVDSLSTVDTHTPSELRAISQLASPFTPSPPQTAAKTKKSCLPVRAGKEVAGGCPLQSATNKVTKIVERLEQFQFVPRPPRQPAAAPRKTTFAPTPPSVAAPSKARGPKRVMNLRPPKADCGQVKNLRSCVACAAMDSIGDLHIHLCKAMDPEAERTGRALLLKLAQTTSAFIHQQANLALDALVEGCSPNRVVTALLNAGLSHRCAAVRASTAQHLHQLARIIGEDRTLTAGKIFAERLIAAVAKMSVDAAPEVRLHGQKMLEGLAHHRDFMVLWDKVIPMKDRRPLEKILKKMRQ</sequence>
<dbReference type="Proteomes" id="UP001279410">
    <property type="component" value="Unassembled WGS sequence"/>
</dbReference>
<dbReference type="SUPFAM" id="SSF48371">
    <property type="entry name" value="ARM repeat"/>
    <property type="match status" value="1"/>
</dbReference>
<dbReference type="InterPro" id="IPR016024">
    <property type="entry name" value="ARM-type_fold"/>
</dbReference>
<protein>
    <recommendedName>
        <fullName evidence="2">CLASP N-terminal domain-containing protein</fullName>
    </recommendedName>
</protein>
<feature type="region of interest" description="Disordered" evidence="1">
    <location>
        <begin position="102"/>
        <end position="126"/>
    </location>
</feature>
<dbReference type="EMBL" id="BRZM01000049">
    <property type="protein sequence ID" value="GLD62046.1"/>
    <property type="molecule type" value="Genomic_DNA"/>
</dbReference>
<feature type="region of interest" description="Disordered" evidence="1">
    <location>
        <begin position="247"/>
        <end position="286"/>
    </location>
</feature>
<accession>A0AAD3MYY0</accession>
<feature type="region of interest" description="Disordered" evidence="1">
    <location>
        <begin position="78"/>
        <end position="97"/>
    </location>
</feature>
<proteinExistence type="predicted"/>
<organism evidence="3 4">
    <name type="scientific">Lates japonicus</name>
    <name type="common">Japanese lates</name>
    <dbReference type="NCBI Taxonomy" id="270547"/>
    <lineage>
        <taxon>Eukaryota</taxon>
        <taxon>Metazoa</taxon>
        <taxon>Chordata</taxon>
        <taxon>Craniata</taxon>
        <taxon>Vertebrata</taxon>
        <taxon>Euteleostomi</taxon>
        <taxon>Actinopterygii</taxon>
        <taxon>Neopterygii</taxon>
        <taxon>Teleostei</taxon>
        <taxon>Neoteleostei</taxon>
        <taxon>Acanthomorphata</taxon>
        <taxon>Carangaria</taxon>
        <taxon>Carangaria incertae sedis</taxon>
        <taxon>Centropomidae</taxon>
        <taxon>Lates</taxon>
    </lineage>
</organism>